<name>A0ACC1XRU6_MELAZ</name>
<evidence type="ECO:0000313" key="1">
    <source>
        <dbReference type="EMBL" id="KAJ4713444.1"/>
    </source>
</evidence>
<dbReference type="EMBL" id="CM051401">
    <property type="protein sequence ID" value="KAJ4713444.1"/>
    <property type="molecule type" value="Genomic_DNA"/>
</dbReference>
<accession>A0ACC1XRU6</accession>
<proteinExistence type="predicted"/>
<reference evidence="1 2" key="1">
    <citation type="journal article" date="2023" name="Science">
        <title>Complex scaffold remodeling in plant triterpene biosynthesis.</title>
        <authorList>
            <person name="De La Pena R."/>
            <person name="Hodgson H."/>
            <person name="Liu J.C."/>
            <person name="Stephenson M.J."/>
            <person name="Martin A.C."/>
            <person name="Owen C."/>
            <person name="Harkess A."/>
            <person name="Leebens-Mack J."/>
            <person name="Jimenez L.E."/>
            <person name="Osbourn A."/>
            <person name="Sattely E.S."/>
        </authorList>
    </citation>
    <scope>NUCLEOTIDE SEQUENCE [LARGE SCALE GENOMIC DNA]</scope>
    <source>
        <strain evidence="2">cv. JPN11</strain>
        <tissue evidence="1">Leaf</tissue>
    </source>
</reference>
<protein>
    <submittedName>
        <fullName evidence="1">Kinesin-like protein</fullName>
    </submittedName>
</protein>
<gene>
    <name evidence="1" type="ORF">OWV82_015539</name>
</gene>
<sequence>MTVKTPGTPASKIEKVTPASTPGGPKSREEKIVVTVRLRPLNKREQLAKDQVAWECVDDHTIVHKPPPQERVAQPASFTFDKVFGPSSLTETVYEEGVKNVALSALMGINATIFAYGQTSSGKTYTMRGITEKAVNDIYNHIMNNPERDFTIKISGLEIYNENVRDLLNSESGRNLKLLDDPEKGTMVEKLVEERATNDQHLKHLISICEAQRQVGETALNDTSSRSHQIIRLTIESTLRENSGCVRSFVASLNFVDLAGSERASQTNADGARLREGCHINLSLMTLTTVIRKLSVGKRSGHVPYRDSKLTRILQHSLGGNARTAIICTLSPALSHFEQSRNTLFFATRAKEVTNNAQVNMVVSDKQLVKHLQKEVARLEAELRTPDPAREKDLKIQQMELEIEELKRQRDMAQCQVDELRRKLQEDQQGSNPLELPCPSVKKCLSYSDALSPKLENKEIARGDKTRKAMFRQSMRQSSTAPFTLMHEIRKLEHLQEQLGEEANRALEVLQKEVAWHRLGNQDAAETIAKLQAEIREMRSVRSVPKQVEVGTVIAPNKSVSANLKEEITRLHSQGSTIADLEEQLENVQKSIDKLVMSLPSNNQQSDSEIIPKTKNQSKKKKLLPLASSNVVNRQNFLKSPCSPLSTSRQILESETENRAPENDGVVYIENLPESEKETPTKSEEGGDVSSKEGTPVYGRSSSVNMKKMQKMFQNAAEENVRSIRAYVTELKERVAKLQYQKQLLVCQVLEMEANEAAGYNMENDEDMIEPEQPEVAWHITFREQRQQIIELWDVCYVSIIHRTQFYLLFKGDPADQIYMEVELRRLTWLQQHLAELGNASPANVAGGDEPTISLSSSIRALKREREFLAKRLSSRLTAEERDSLFIKWDVPLDGKHRRLHFVSKLWTDPHDPKHIQESAEIVAKLVGFCEGGKMSKEMFELNFALPNKRPWSMGWNPISNLLL</sequence>
<organism evidence="1 2">
    <name type="scientific">Melia azedarach</name>
    <name type="common">Chinaberry tree</name>
    <dbReference type="NCBI Taxonomy" id="155640"/>
    <lineage>
        <taxon>Eukaryota</taxon>
        <taxon>Viridiplantae</taxon>
        <taxon>Streptophyta</taxon>
        <taxon>Embryophyta</taxon>
        <taxon>Tracheophyta</taxon>
        <taxon>Spermatophyta</taxon>
        <taxon>Magnoliopsida</taxon>
        <taxon>eudicotyledons</taxon>
        <taxon>Gunneridae</taxon>
        <taxon>Pentapetalae</taxon>
        <taxon>rosids</taxon>
        <taxon>malvids</taxon>
        <taxon>Sapindales</taxon>
        <taxon>Meliaceae</taxon>
        <taxon>Melia</taxon>
    </lineage>
</organism>
<comment type="caution">
    <text evidence="1">The sequence shown here is derived from an EMBL/GenBank/DDBJ whole genome shotgun (WGS) entry which is preliminary data.</text>
</comment>
<dbReference type="Proteomes" id="UP001164539">
    <property type="component" value="Chromosome 8"/>
</dbReference>
<keyword evidence="2" id="KW-1185">Reference proteome</keyword>
<evidence type="ECO:0000313" key="2">
    <source>
        <dbReference type="Proteomes" id="UP001164539"/>
    </source>
</evidence>